<dbReference type="InterPro" id="IPR013785">
    <property type="entry name" value="Aldolase_TIM"/>
</dbReference>
<dbReference type="RefSeq" id="WP_102161863.1">
    <property type="nucleotide sequence ID" value="NZ_PNFZ01000003.1"/>
</dbReference>
<evidence type="ECO:0000259" key="1">
    <source>
        <dbReference type="Pfam" id="PF03102"/>
    </source>
</evidence>
<protein>
    <submittedName>
        <fullName evidence="2">N-acetylneuraminate synthase</fullName>
    </submittedName>
</protein>
<evidence type="ECO:0000313" key="3">
    <source>
        <dbReference type="Proteomes" id="UP000235703"/>
    </source>
</evidence>
<dbReference type="InterPro" id="IPR013132">
    <property type="entry name" value="PseI/NeuA/B-like_N"/>
</dbReference>
<reference evidence="2 3" key="1">
    <citation type="submission" date="2017-09" db="EMBL/GenBank/DDBJ databases">
        <title>Bacterial strain isolated from the female urinary microbiota.</title>
        <authorList>
            <person name="Thomas-White K."/>
            <person name="Kumar N."/>
            <person name="Forster S."/>
            <person name="Putonti C."/>
            <person name="Lawley T."/>
            <person name="Wolfe A.J."/>
        </authorList>
    </citation>
    <scope>NUCLEOTIDE SEQUENCE [LARGE SCALE GENOMIC DNA]</scope>
    <source>
        <strain evidence="2 3">UMB0680</strain>
    </source>
</reference>
<organism evidence="2 3">
    <name type="scientific">Brevibacterium luteolum</name>
    <dbReference type="NCBI Taxonomy" id="199591"/>
    <lineage>
        <taxon>Bacteria</taxon>
        <taxon>Bacillati</taxon>
        <taxon>Actinomycetota</taxon>
        <taxon>Actinomycetes</taxon>
        <taxon>Micrococcales</taxon>
        <taxon>Brevibacteriaceae</taxon>
        <taxon>Brevibacterium</taxon>
    </lineage>
</organism>
<dbReference type="Proteomes" id="UP000235703">
    <property type="component" value="Unassembled WGS sequence"/>
</dbReference>
<gene>
    <name evidence="2" type="ORF">CJ198_06720</name>
</gene>
<dbReference type="PANTHER" id="PTHR42966">
    <property type="entry name" value="N-ACETYLNEURAMINATE SYNTHASE"/>
    <property type="match status" value="1"/>
</dbReference>
<dbReference type="OrthoDB" id="9814210at2"/>
<evidence type="ECO:0000313" key="2">
    <source>
        <dbReference type="EMBL" id="PMB98066.1"/>
    </source>
</evidence>
<keyword evidence="3" id="KW-1185">Reference proteome</keyword>
<feature type="domain" description="PseI/NeuA/B-like" evidence="1">
    <location>
        <begin position="54"/>
        <end position="290"/>
    </location>
</feature>
<dbReference type="GO" id="GO:0047444">
    <property type="term" value="F:N-acylneuraminate-9-phosphate synthase activity"/>
    <property type="evidence" value="ECO:0007669"/>
    <property type="project" value="TreeGrafter"/>
</dbReference>
<dbReference type="AlphaFoldDB" id="A0A2N6PHA9"/>
<sequence length="305" mass="33562">MTKNTNTAAQPSPFRQTAAPVAIGEHLVGPGQPVYVIGEIGINHNGDVEIAKQLMDVAAEAGAQAVKFQKRNPDVAVPEAQKSKMRETPWGTMTYLDYKYKVEFEKDEYTEIDRYAKEKGLQWFASPWDTDSVEFLENEFDSVTYKVASASLTDFELLKAIAATGKPVLCSSGMSDWKILDEAVECFDRDKLVLMHATSTYPLPPEETNLLAIPAMAERYGVPVGYSGHETGLQISLAAVALGAVTVERHITMDRAMWGSDQAASLEPHGFTTLVRDIRVLEEAMGDGVKRIMPGEESKISSLRK</sequence>
<dbReference type="EMBL" id="PNFZ01000003">
    <property type="protein sequence ID" value="PMB98066.1"/>
    <property type="molecule type" value="Genomic_DNA"/>
</dbReference>
<comment type="caution">
    <text evidence="2">The sequence shown here is derived from an EMBL/GenBank/DDBJ whole genome shotgun (WGS) entry which is preliminary data.</text>
</comment>
<accession>A0A2N6PHA9</accession>
<dbReference type="Pfam" id="PF03102">
    <property type="entry name" value="NeuB"/>
    <property type="match status" value="1"/>
</dbReference>
<dbReference type="SUPFAM" id="SSF51569">
    <property type="entry name" value="Aldolase"/>
    <property type="match status" value="1"/>
</dbReference>
<proteinExistence type="predicted"/>
<name>A0A2N6PHA9_9MICO</name>
<dbReference type="GO" id="GO:0016051">
    <property type="term" value="P:carbohydrate biosynthetic process"/>
    <property type="evidence" value="ECO:0007669"/>
    <property type="project" value="InterPro"/>
</dbReference>
<dbReference type="InterPro" id="IPR051690">
    <property type="entry name" value="PseI-like"/>
</dbReference>
<dbReference type="PANTHER" id="PTHR42966:SF3">
    <property type="entry name" value="BLR5971 PROTEIN"/>
    <property type="match status" value="1"/>
</dbReference>
<dbReference type="Gene3D" id="3.20.20.70">
    <property type="entry name" value="Aldolase class I"/>
    <property type="match status" value="1"/>
</dbReference>